<evidence type="ECO:0000313" key="2">
    <source>
        <dbReference type="Proteomes" id="UP000503011"/>
    </source>
</evidence>
<sequence>MPADRRTVWNPGVTYGGGGIPDRQQPCAQLTPSGGDDTAAIQDAVDACGQDQVVLLAAGTFRVTGEGLHIARSGITLRGAGSGAPGSGEGGTRLVKADRAQNTSSAVLYIGHNPSDFASSTDLAADALKGSTSVTLTSDPGLKVGEYVLVDHVTSGDPAVEWGTEHEPPGSGSRRWFARQDRSLSQIVEVTAVDGPTVTFATPLHWSFRTVYKAQLSRYGEHTDGPLRPFVEWVGVENIYVEGGAGGDYHGNIAMSTCAYCWVKAIESNHSVGTAVGMYGTYRSEIRDSYIHSTDDPNPGGAGYLTGVHYGGADNLIENNILWRGNKLIVMRASGGGNVVAYNYLEDGYGDGYHNIPEVGLNAAHYTTPHMELLEGNQSFNAVGESYWGNSVYITMYRNHITSARRDVSGIGLTDEVLRRIVVLDKHSYYYNFVGNVLGTPDMRLQGQQERFVVEGTQDTISDTVVPVWLLGHSGENVDEKINPKVAETTLRHGNFDFVSREVTWAPGLPKGLPPSLYLPSRPAFFGDNPWPWVRPEDGGAARGLPARERFDAIHGRG</sequence>
<protein>
    <recommendedName>
        <fullName evidence="3">Pectate lyase superfamily protein domain-containing protein</fullName>
    </recommendedName>
</protein>
<accession>A0A6F8YU56</accession>
<dbReference type="KEGG" id="psuu:Psuf_067810"/>
<dbReference type="Proteomes" id="UP000503011">
    <property type="component" value="Chromosome"/>
</dbReference>
<organism evidence="1 2">
    <name type="scientific">Phytohabitans suffuscus</name>
    <dbReference type="NCBI Taxonomy" id="624315"/>
    <lineage>
        <taxon>Bacteria</taxon>
        <taxon>Bacillati</taxon>
        <taxon>Actinomycetota</taxon>
        <taxon>Actinomycetes</taxon>
        <taxon>Micromonosporales</taxon>
        <taxon>Micromonosporaceae</taxon>
    </lineage>
</organism>
<reference evidence="1 2" key="1">
    <citation type="submission" date="2020-03" db="EMBL/GenBank/DDBJ databases">
        <title>Whole genome shotgun sequence of Phytohabitans suffuscus NBRC 105367.</title>
        <authorList>
            <person name="Komaki H."/>
            <person name="Tamura T."/>
        </authorList>
    </citation>
    <scope>NUCLEOTIDE SEQUENCE [LARGE SCALE GENOMIC DNA]</scope>
    <source>
        <strain evidence="1 2">NBRC 105367</strain>
    </source>
</reference>
<gene>
    <name evidence="1" type="ORF">Psuf_067810</name>
</gene>
<dbReference type="Gene3D" id="2.160.20.10">
    <property type="entry name" value="Single-stranded right-handed beta-helix, Pectin lyase-like"/>
    <property type="match status" value="2"/>
</dbReference>
<dbReference type="InterPro" id="IPR011050">
    <property type="entry name" value="Pectin_lyase_fold/virulence"/>
</dbReference>
<dbReference type="AlphaFoldDB" id="A0A6F8YU56"/>
<keyword evidence="2" id="KW-1185">Reference proteome</keyword>
<evidence type="ECO:0008006" key="3">
    <source>
        <dbReference type="Google" id="ProtNLM"/>
    </source>
</evidence>
<proteinExistence type="predicted"/>
<evidence type="ECO:0000313" key="1">
    <source>
        <dbReference type="EMBL" id="BCB89468.1"/>
    </source>
</evidence>
<dbReference type="InterPro" id="IPR012334">
    <property type="entry name" value="Pectin_lyas_fold"/>
</dbReference>
<dbReference type="EMBL" id="AP022871">
    <property type="protein sequence ID" value="BCB89468.1"/>
    <property type="molecule type" value="Genomic_DNA"/>
</dbReference>
<name>A0A6F8YU56_9ACTN</name>
<reference evidence="1 2" key="2">
    <citation type="submission" date="2020-03" db="EMBL/GenBank/DDBJ databases">
        <authorList>
            <person name="Ichikawa N."/>
            <person name="Kimura A."/>
            <person name="Kitahashi Y."/>
            <person name="Uohara A."/>
        </authorList>
    </citation>
    <scope>NUCLEOTIDE SEQUENCE [LARGE SCALE GENOMIC DNA]</scope>
    <source>
        <strain evidence="1 2">NBRC 105367</strain>
    </source>
</reference>
<dbReference type="SUPFAM" id="SSF51126">
    <property type="entry name" value="Pectin lyase-like"/>
    <property type="match status" value="1"/>
</dbReference>